<evidence type="ECO:0000256" key="3">
    <source>
        <dbReference type="SAM" id="SignalP"/>
    </source>
</evidence>
<keyword evidence="3" id="KW-0732">Signal</keyword>
<gene>
    <name evidence="5" type="ORF">Q664_32585</name>
</gene>
<evidence type="ECO:0000313" key="5">
    <source>
        <dbReference type="EMBL" id="KFA89641.1"/>
    </source>
</evidence>
<feature type="region of interest" description="Disordered" evidence="1">
    <location>
        <begin position="27"/>
        <end position="70"/>
    </location>
</feature>
<proteinExistence type="predicted"/>
<evidence type="ECO:0000259" key="4">
    <source>
        <dbReference type="Pfam" id="PF08308"/>
    </source>
</evidence>
<dbReference type="AlphaFoldDB" id="A0A084SMF6"/>
<feature type="compositionally biased region" description="Polar residues" evidence="1">
    <location>
        <begin position="32"/>
        <end position="44"/>
    </location>
</feature>
<feature type="transmembrane region" description="Helical" evidence="2">
    <location>
        <begin position="364"/>
        <end position="387"/>
    </location>
</feature>
<dbReference type="InterPro" id="IPR013229">
    <property type="entry name" value="PEGA"/>
</dbReference>
<organism evidence="5 6">
    <name type="scientific">Archangium violaceum Cb vi76</name>
    <dbReference type="NCBI Taxonomy" id="1406225"/>
    <lineage>
        <taxon>Bacteria</taxon>
        <taxon>Pseudomonadati</taxon>
        <taxon>Myxococcota</taxon>
        <taxon>Myxococcia</taxon>
        <taxon>Myxococcales</taxon>
        <taxon>Cystobacterineae</taxon>
        <taxon>Archangiaceae</taxon>
        <taxon>Archangium</taxon>
    </lineage>
</organism>
<feature type="signal peptide" evidence="3">
    <location>
        <begin position="1"/>
        <end position="23"/>
    </location>
</feature>
<protein>
    <recommendedName>
        <fullName evidence="4">PEGA domain-containing protein</fullName>
    </recommendedName>
</protein>
<evidence type="ECO:0000256" key="1">
    <source>
        <dbReference type="SAM" id="MobiDB-lite"/>
    </source>
</evidence>
<name>A0A084SMF6_9BACT</name>
<keyword evidence="2" id="KW-1133">Transmembrane helix</keyword>
<keyword evidence="2" id="KW-0472">Membrane</keyword>
<feature type="transmembrane region" description="Helical" evidence="2">
    <location>
        <begin position="316"/>
        <end position="337"/>
    </location>
</feature>
<evidence type="ECO:0000313" key="6">
    <source>
        <dbReference type="Proteomes" id="UP000028547"/>
    </source>
</evidence>
<dbReference type="EMBL" id="JPMI01000233">
    <property type="protein sequence ID" value="KFA89641.1"/>
    <property type="molecule type" value="Genomic_DNA"/>
</dbReference>
<feature type="domain" description="PEGA" evidence="4">
    <location>
        <begin position="217"/>
        <end position="281"/>
    </location>
</feature>
<dbReference type="Proteomes" id="UP000028547">
    <property type="component" value="Unassembled WGS sequence"/>
</dbReference>
<evidence type="ECO:0000256" key="2">
    <source>
        <dbReference type="SAM" id="Phobius"/>
    </source>
</evidence>
<comment type="caution">
    <text evidence="5">The sequence shown here is derived from an EMBL/GenBank/DDBJ whole genome shotgun (WGS) entry which is preliminary data.</text>
</comment>
<feature type="region of interest" description="Disordered" evidence="1">
    <location>
        <begin position="283"/>
        <end position="309"/>
    </location>
</feature>
<dbReference type="Pfam" id="PF08308">
    <property type="entry name" value="PEGA"/>
    <property type="match status" value="1"/>
</dbReference>
<sequence>MRTPVVYVAGLLALALAAGPARAQGLGLDLSGDSSTQGNEQQQDSGEDSGEGTPPDGDQGGMGLGLDLSSGTPGADLQPRFALVGLDTPERAGAAAAKRWMGWLQAVALRTGRVARAAEPSEVREQLASDYEAALRCQEASCLSGPADTIDADLLTTARLALEDEGWTLRLWTYDRDRGVVETDVVTGRKPTDSNFIREAGEVLSRRVTELARPRSMLKVSSNVSQAVVRVGERMLGVGTVEAKLPPGEVQLIVEADEYSTYTKTLTLVSGETQEVAVRLELNGPAPEGPPSDAVAGVKKKKSSGSSGPTVFSRPALYTTVLGLAAVGAGVAMGMGLQGKVQDANGDGIMDVSRAEYLAARQQSMIATALMAGGGAVAGGSLLWLFIVPARSEPVSSSVAPVSNGKGTSGTALHFVIGGSF</sequence>
<feature type="chain" id="PRO_5001781492" description="PEGA domain-containing protein" evidence="3">
    <location>
        <begin position="24"/>
        <end position="421"/>
    </location>
</feature>
<dbReference type="RefSeq" id="WP_043403990.1">
    <property type="nucleotide sequence ID" value="NZ_JPMI01000233.1"/>
</dbReference>
<reference evidence="5 6" key="1">
    <citation type="submission" date="2014-07" db="EMBL/GenBank/DDBJ databases">
        <title>Draft Genome Sequence of Gephyronic Acid Producer, Cystobacter violaceus Strain Cb vi76.</title>
        <authorList>
            <person name="Stevens D.C."/>
            <person name="Young J."/>
            <person name="Carmichael R."/>
            <person name="Tan J."/>
            <person name="Taylor R.E."/>
        </authorList>
    </citation>
    <scope>NUCLEOTIDE SEQUENCE [LARGE SCALE GENOMIC DNA]</scope>
    <source>
        <strain evidence="5 6">Cb vi76</strain>
    </source>
</reference>
<keyword evidence="2" id="KW-0812">Transmembrane</keyword>
<accession>A0A084SMF6</accession>